<dbReference type="PANTHER" id="PTHR33867:SF1">
    <property type="entry name" value="RIBOSOME MATURATION FACTOR RIMP"/>
    <property type="match status" value="1"/>
</dbReference>
<evidence type="ECO:0000256" key="2">
    <source>
        <dbReference type="ARBA" id="ARBA00022517"/>
    </source>
</evidence>
<evidence type="ECO:0000313" key="6">
    <source>
        <dbReference type="Proteomes" id="UP000886844"/>
    </source>
</evidence>
<dbReference type="Gene3D" id="3.30.300.70">
    <property type="entry name" value="RimP-like superfamily, N-terminal"/>
    <property type="match status" value="1"/>
</dbReference>
<dbReference type="InterPro" id="IPR003728">
    <property type="entry name" value="Ribosome_maturation_RimP"/>
</dbReference>
<organism evidence="5 6">
    <name type="scientific">Candidatus Alistipes intestinigallinarum</name>
    <dbReference type="NCBI Taxonomy" id="2838440"/>
    <lineage>
        <taxon>Bacteria</taxon>
        <taxon>Pseudomonadati</taxon>
        <taxon>Bacteroidota</taxon>
        <taxon>Bacteroidia</taxon>
        <taxon>Bacteroidales</taxon>
        <taxon>Rikenellaceae</taxon>
        <taxon>Alistipes</taxon>
    </lineage>
</organism>
<evidence type="ECO:0000256" key="1">
    <source>
        <dbReference type="ARBA" id="ARBA00022490"/>
    </source>
</evidence>
<dbReference type="GO" id="GO:0000028">
    <property type="term" value="P:ribosomal small subunit assembly"/>
    <property type="evidence" value="ECO:0007669"/>
    <property type="project" value="TreeGrafter"/>
</dbReference>
<dbReference type="SUPFAM" id="SSF75420">
    <property type="entry name" value="YhbC-like, N-terminal domain"/>
    <property type="match status" value="1"/>
</dbReference>
<dbReference type="AlphaFoldDB" id="A0A9D1Z0F7"/>
<dbReference type="GO" id="GO:0005829">
    <property type="term" value="C:cytosol"/>
    <property type="evidence" value="ECO:0007669"/>
    <property type="project" value="TreeGrafter"/>
</dbReference>
<keyword evidence="2 3" id="KW-0690">Ribosome biogenesis</keyword>
<dbReference type="HAMAP" id="MF_01077">
    <property type="entry name" value="RimP"/>
    <property type="match status" value="1"/>
</dbReference>
<evidence type="ECO:0000259" key="4">
    <source>
        <dbReference type="Pfam" id="PF02576"/>
    </source>
</evidence>
<dbReference type="NCBIfam" id="NF002531">
    <property type="entry name" value="PRK02001.1"/>
    <property type="match status" value="1"/>
</dbReference>
<comment type="caution">
    <text evidence="5">The sequence shown here is derived from an EMBL/GenBank/DDBJ whole genome shotgun (WGS) entry which is preliminary data.</text>
</comment>
<sequence>MIDTRKITALAEKRLEGTDLFVVDCTCTPGNEVELTLDSDTSVGINACAELSRAIEAELDREAEDFSLTVMSAGIGSELRSLRQYRKLVGHSVEVLLLSGVKLLARLDEVTDEGITLSYEEKQAVEGKKRKQLVTVSRSYPFAEVKYTKEWLDFK</sequence>
<dbReference type="EMBL" id="DXDA01000036">
    <property type="protein sequence ID" value="HIY68608.1"/>
    <property type="molecule type" value="Genomic_DNA"/>
</dbReference>
<proteinExistence type="inferred from homology"/>
<dbReference type="InterPro" id="IPR035956">
    <property type="entry name" value="RimP_N_sf"/>
</dbReference>
<dbReference type="PANTHER" id="PTHR33867">
    <property type="entry name" value="RIBOSOME MATURATION FACTOR RIMP"/>
    <property type="match status" value="1"/>
</dbReference>
<comment type="subcellular location">
    <subcellularLocation>
        <location evidence="3">Cytoplasm</location>
    </subcellularLocation>
</comment>
<reference evidence="5" key="1">
    <citation type="journal article" date="2021" name="PeerJ">
        <title>Extensive microbial diversity within the chicken gut microbiome revealed by metagenomics and culture.</title>
        <authorList>
            <person name="Gilroy R."/>
            <person name="Ravi A."/>
            <person name="Getino M."/>
            <person name="Pursley I."/>
            <person name="Horton D.L."/>
            <person name="Alikhan N.F."/>
            <person name="Baker D."/>
            <person name="Gharbi K."/>
            <person name="Hall N."/>
            <person name="Watson M."/>
            <person name="Adriaenssens E.M."/>
            <person name="Foster-Nyarko E."/>
            <person name="Jarju S."/>
            <person name="Secka A."/>
            <person name="Antonio M."/>
            <person name="Oren A."/>
            <person name="Chaudhuri R.R."/>
            <person name="La Ragione R."/>
            <person name="Hildebrand F."/>
            <person name="Pallen M.J."/>
        </authorList>
    </citation>
    <scope>NUCLEOTIDE SEQUENCE</scope>
    <source>
        <strain evidence="5">5134</strain>
    </source>
</reference>
<feature type="domain" description="Ribosome maturation factor RimP N-terminal" evidence="4">
    <location>
        <begin position="17"/>
        <end position="75"/>
    </location>
</feature>
<dbReference type="InterPro" id="IPR028989">
    <property type="entry name" value="RimP_N"/>
</dbReference>
<comment type="function">
    <text evidence="3">Required for maturation of 30S ribosomal subunits.</text>
</comment>
<evidence type="ECO:0000313" key="5">
    <source>
        <dbReference type="EMBL" id="HIY68608.1"/>
    </source>
</evidence>
<protein>
    <recommendedName>
        <fullName evidence="3">Ribosome maturation factor RimP</fullName>
    </recommendedName>
</protein>
<comment type="similarity">
    <text evidence="3">Belongs to the RimP family.</text>
</comment>
<evidence type="ECO:0000256" key="3">
    <source>
        <dbReference type="HAMAP-Rule" id="MF_01077"/>
    </source>
</evidence>
<accession>A0A9D1Z0F7</accession>
<keyword evidence="1 3" id="KW-0963">Cytoplasm</keyword>
<dbReference type="Pfam" id="PF02576">
    <property type="entry name" value="RimP_N"/>
    <property type="match status" value="1"/>
</dbReference>
<dbReference type="GO" id="GO:0006412">
    <property type="term" value="P:translation"/>
    <property type="evidence" value="ECO:0007669"/>
    <property type="project" value="TreeGrafter"/>
</dbReference>
<gene>
    <name evidence="3 5" type="primary">rimP</name>
    <name evidence="5" type="ORF">H9828_04245</name>
</gene>
<dbReference type="Proteomes" id="UP000886844">
    <property type="component" value="Unassembled WGS sequence"/>
</dbReference>
<reference evidence="5" key="2">
    <citation type="submission" date="2021-04" db="EMBL/GenBank/DDBJ databases">
        <authorList>
            <person name="Gilroy R."/>
        </authorList>
    </citation>
    <scope>NUCLEOTIDE SEQUENCE</scope>
    <source>
        <strain evidence="5">5134</strain>
    </source>
</reference>
<name>A0A9D1Z0F7_9BACT</name>